<evidence type="ECO:0000313" key="4">
    <source>
        <dbReference type="EMBL" id="MBB6130647.1"/>
    </source>
</evidence>
<dbReference type="InterPro" id="IPR013320">
    <property type="entry name" value="ConA-like_dom_sf"/>
</dbReference>
<dbReference type="EMBL" id="JACHCA010000016">
    <property type="protein sequence ID" value="MBB6130647.1"/>
    <property type="molecule type" value="Genomic_DNA"/>
</dbReference>
<dbReference type="AlphaFoldDB" id="A0A841JI80"/>
<dbReference type="InterPro" id="IPR003305">
    <property type="entry name" value="CenC_carb-bd"/>
</dbReference>
<dbReference type="Pfam" id="PF00722">
    <property type="entry name" value="Glyco_hydro_16"/>
    <property type="match status" value="1"/>
</dbReference>
<evidence type="ECO:0000256" key="1">
    <source>
        <dbReference type="ARBA" id="ARBA00006865"/>
    </source>
</evidence>
<name>A0A841JI80_9SPHI</name>
<feature type="domain" description="GH16" evidence="3">
    <location>
        <begin position="37"/>
        <end position="297"/>
    </location>
</feature>
<dbReference type="InterPro" id="IPR000757">
    <property type="entry name" value="Beta-glucanase-like"/>
</dbReference>
<dbReference type="InterPro" id="IPR008979">
    <property type="entry name" value="Galactose-bd-like_sf"/>
</dbReference>
<comment type="similarity">
    <text evidence="1">Belongs to the glycosyl hydrolase 16 family.</text>
</comment>
<dbReference type="CDD" id="cd08023">
    <property type="entry name" value="GH16_laminarinase_like"/>
    <property type="match status" value="1"/>
</dbReference>
<comment type="caution">
    <text evidence="4">The sequence shown here is derived from an EMBL/GenBank/DDBJ whole genome shotgun (WGS) entry which is preliminary data.</text>
</comment>
<dbReference type="PROSITE" id="PS51762">
    <property type="entry name" value="GH16_2"/>
    <property type="match status" value="1"/>
</dbReference>
<dbReference type="GO" id="GO:0009251">
    <property type="term" value="P:glucan catabolic process"/>
    <property type="evidence" value="ECO:0007669"/>
    <property type="project" value="TreeGrafter"/>
</dbReference>
<evidence type="ECO:0000313" key="5">
    <source>
        <dbReference type="Proteomes" id="UP000548326"/>
    </source>
</evidence>
<keyword evidence="2" id="KW-0378">Hydrolase</keyword>
<dbReference type="Proteomes" id="UP000548326">
    <property type="component" value="Unassembled WGS sequence"/>
</dbReference>
<protein>
    <submittedName>
        <fullName evidence="4">Beta-glucanase (GH16 family)</fullName>
    </submittedName>
</protein>
<dbReference type="PANTHER" id="PTHR10963:SF24">
    <property type="entry name" value="GLYCOSIDASE C21B10.07-RELATED"/>
    <property type="match status" value="1"/>
</dbReference>
<dbReference type="PANTHER" id="PTHR10963">
    <property type="entry name" value="GLYCOSYL HYDROLASE-RELATED"/>
    <property type="match status" value="1"/>
</dbReference>
<evidence type="ECO:0000259" key="3">
    <source>
        <dbReference type="PROSITE" id="PS51762"/>
    </source>
</evidence>
<dbReference type="Gene3D" id="2.60.120.260">
    <property type="entry name" value="Galactose-binding domain-like"/>
    <property type="match status" value="1"/>
</dbReference>
<dbReference type="RefSeq" id="WP_183589370.1">
    <property type="nucleotide sequence ID" value="NZ_JACHCA010000016.1"/>
</dbReference>
<organism evidence="4 5">
    <name type="scientific">Mucilaginibacter lappiensis</name>
    <dbReference type="NCBI Taxonomy" id="354630"/>
    <lineage>
        <taxon>Bacteria</taxon>
        <taxon>Pseudomonadati</taxon>
        <taxon>Bacteroidota</taxon>
        <taxon>Sphingobacteriia</taxon>
        <taxon>Sphingobacteriales</taxon>
        <taxon>Sphingobacteriaceae</taxon>
        <taxon>Mucilaginibacter</taxon>
    </lineage>
</organism>
<accession>A0A841JI80</accession>
<dbReference type="SUPFAM" id="SSF49785">
    <property type="entry name" value="Galactose-binding domain-like"/>
    <property type="match status" value="1"/>
</dbReference>
<dbReference type="SUPFAM" id="SSF49899">
    <property type="entry name" value="Concanavalin A-like lectins/glucanases"/>
    <property type="match status" value="1"/>
</dbReference>
<proteinExistence type="inferred from homology"/>
<dbReference type="Gene3D" id="2.60.120.200">
    <property type="match status" value="1"/>
</dbReference>
<dbReference type="Pfam" id="PF02018">
    <property type="entry name" value="CBM_4_9"/>
    <property type="match status" value="1"/>
</dbReference>
<dbReference type="GO" id="GO:0004553">
    <property type="term" value="F:hydrolase activity, hydrolyzing O-glycosyl compounds"/>
    <property type="evidence" value="ECO:0007669"/>
    <property type="project" value="InterPro"/>
</dbReference>
<dbReference type="InterPro" id="IPR050546">
    <property type="entry name" value="Glycosyl_Hydrlase_16"/>
</dbReference>
<reference evidence="4 5" key="1">
    <citation type="submission" date="2020-08" db="EMBL/GenBank/DDBJ databases">
        <title>Genomic Encyclopedia of Type Strains, Phase IV (KMG-V): Genome sequencing to study the core and pangenomes of soil and plant-associated prokaryotes.</title>
        <authorList>
            <person name="Whitman W."/>
        </authorList>
    </citation>
    <scope>NUCLEOTIDE SEQUENCE [LARGE SCALE GENOMIC DNA]</scope>
    <source>
        <strain evidence="4 5">MP601</strain>
    </source>
</reference>
<evidence type="ECO:0000256" key="2">
    <source>
        <dbReference type="ARBA" id="ARBA00022801"/>
    </source>
</evidence>
<gene>
    <name evidence="4" type="ORF">HDF22_004790</name>
</gene>
<sequence length="427" mass="47334">MKKTAMAFIAATQLLFCCKQEHLLPSKNPDQKKTSGTSLRTQSVPSSAYSLVWRDEFNDSTLNSNWWSVGLKDPGTGQLVPGAAGQYLLNSAYAGYITNEDTYVSGGSLFLRNQKRTYGGTDPAGTYNYTSSTIISMHKVYLNRGYIEFRAKMPVGDKVWPAFWLVAEDRIWGPEMDMWEYFGYRPDQGYDAMGTHLMTGAYPNTTWYSNFIKPFNTTYNSGIFHIYGFEWTTTQMKWYIDGTLVHTLNASGVTNWPNEDCYFILNNGQRTDSPDNATTWPNSVEIDYVRIYQVPLSNPGFETGNASGWSPYGTTSIVNNNQNSGSYCARIGADNSGYEVTVTGLQPNTNYTFKGYVKLAATGNTCNISVKNHGGSQVTSSSSSTTYQQVSVNFTTGTTNHSATLCFYKYGGGSSAAFGDDFQIYAN</sequence>